<keyword evidence="8" id="KW-1185">Reference proteome</keyword>
<evidence type="ECO:0000313" key="8">
    <source>
        <dbReference type="Proteomes" id="UP000294739"/>
    </source>
</evidence>
<keyword evidence="2" id="KW-0805">Transcription regulation</keyword>
<dbReference type="CDD" id="cd06171">
    <property type="entry name" value="Sigma70_r4"/>
    <property type="match status" value="1"/>
</dbReference>
<name>A0A4R5CTB4_9ACTN</name>
<dbReference type="Pfam" id="PF08281">
    <property type="entry name" value="Sigma70_r4_2"/>
    <property type="match status" value="1"/>
</dbReference>
<feature type="domain" description="RNA polymerase sigma factor 70 region 4 type 2" evidence="6">
    <location>
        <begin position="120"/>
        <end position="170"/>
    </location>
</feature>
<dbReference type="InterPro" id="IPR014284">
    <property type="entry name" value="RNA_pol_sigma-70_dom"/>
</dbReference>
<dbReference type="Pfam" id="PF04542">
    <property type="entry name" value="Sigma70_r2"/>
    <property type="match status" value="1"/>
</dbReference>
<sequence>MTRARGQSDYLLASRRQRFEAMFTSHSSAVLAYALRRVEVAEDAADIIAETFLVAWRRIDDVPAGDEARLWLFGVARRVCANHSRGGHRRTVLADRLRGHLATQVQETEIEVEVDDDVARVREAMRRLDDGDRELLEMTSWEGLTPSELGAVLAVPASTVRSRLQRARARFRTQLEIVTKEEQS</sequence>
<comment type="caution">
    <text evidence="7">The sequence shown here is derived from an EMBL/GenBank/DDBJ whole genome shotgun (WGS) entry which is preliminary data.</text>
</comment>
<dbReference type="NCBIfam" id="TIGR02937">
    <property type="entry name" value="sigma70-ECF"/>
    <property type="match status" value="1"/>
</dbReference>
<feature type="domain" description="RNA polymerase sigma-70 region 2" evidence="5">
    <location>
        <begin position="22"/>
        <end position="87"/>
    </location>
</feature>
<dbReference type="OrthoDB" id="4184921at2"/>
<evidence type="ECO:0000259" key="5">
    <source>
        <dbReference type="Pfam" id="PF04542"/>
    </source>
</evidence>
<reference evidence="7 8" key="1">
    <citation type="submission" date="2019-03" db="EMBL/GenBank/DDBJ databases">
        <title>Draft genome sequences of novel Actinobacteria.</title>
        <authorList>
            <person name="Sahin N."/>
            <person name="Ay H."/>
            <person name="Saygin H."/>
        </authorList>
    </citation>
    <scope>NUCLEOTIDE SEQUENCE [LARGE SCALE GENOMIC DNA]</scope>
    <source>
        <strain evidence="7 8">5K138</strain>
    </source>
</reference>
<keyword evidence="3" id="KW-0731">Sigma factor</keyword>
<evidence type="ECO:0000313" key="7">
    <source>
        <dbReference type="EMBL" id="TDE01045.1"/>
    </source>
</evidence>
<dbReference type="SUPFAM" id="SSF88659">
    <property type="entry name" value="Sigma3 and sigma4 domains of RNA polymerase sigma factors"/>
    <property type="match status" value="1"/>
</dbReference>
<dbReference type="InterPro" id="IPR013325">
    <property type="entry name" value="RNA_pol_sigma_r2"/>
</dbReference>
<evidence type="ECO:0000256" key="3">
    <source>
        <dbReference type="ARBA" id="ARBA00023082"/>
    </source>
</evidence>
<dbReference type="GO" id="GO:0016987">
    <property type="term" value="F:sigma factor activity"/>
    <property type="evidence" value="ECO:0007669"/>
    <property type="project" value="UniProtKB-KW"/>
</dbReference>
<dbReference type="InterPro" id="IPR013249">
    <property type="entry name" value="RNA_pol_sigma70_r4_t2"/>
</dbReference>
<dbReference type="PANTHER" id="PTHR43133">
    <property type="entry name" value="RNA POLYMERASE ECF-TYPE SIGMA FACTO"/>
    <property type="match status" value="1"/>
</dbReference>
<dbReference type="AlphaFoldDB" id="A0A4R5CTB4"/>
<dbReference type="InterPro" id="IPR036388">
    <property type="entry name" value="WH-like_DNA-bd_sf"/>
</dbReference>
<evidence type="ECO:0000256" key="2">
    <source>
        <dbReference type="ARBA" id="ARBA00023015"/>
    </source>
</evidence>
<dbReference type="Proteomes" id="UP000294739">
    <property type="component" value="Unassembled WGS sequence"/>
</dbReference>
<dbReference type="GO" id="GO:0006352">
    <property type="term" value="P:DNA-templated transcription initiation"/>
    <property type="evidence" value="ECO:0007669"/>
    <property type="project" value="InterPro"/>
</dbReference>
<keyword evidence="4" id="KW-0804">Transcription</keyword>
<evidence type="ECO:0000256" key="1">
    <source>
        <dbReference type="ARBA" id="ARBA00010641"/>
    </source>
</evidence>
<proteinExistence type="inferred from homology"/>
<dbReference type="PANTHER" id="PTHR43133:SF25">
    <property type="entry name" value="RNA POLYMERASE SIGMA FACTOR RFAY-RELATED"/>
    <property type="match status" value="1"/>
</dbReference>
<accession>A0A4R5CTB4</accession>
<comment type="similarity">
    <text evidence="1">Belongs to the sigma-70 factor family. ECF subfamily.</text>
</comment>
<evidence type="ECO:0000259" key="6">
    <source>
        <dbReference type="Pfam" id="PF08281"/>
    </source>
</evidence>
<dbReference type="Gene3D" id="1.10.1740.10">
    <property type="match status" value="1"/>
</dbReference>
<dbReference type="InterPro" id="IPR013324">
    <property type="entry name" value="RNA_pol_sigma_r3/r4-like"/>
</dbReference>
<dbReference type="GO" id="GO:0003677">
    <property type="term" value="F:DNA binding"/>
    <property type="evidence" value="ECO:0007669"/>
    <property type="project" value="InterPro"/>
</dbReference>
<protein>
    <submittedName>
        <fullName evidence="7">RNA polymerase sigma factor</fullName>
    </submittedName>
</protein>
<dbReference type="Gene3D" id="1.10.10.10">
    <property type="entry name" value="Winged helix-like DNA-binding domain superfamily/Winged helix DNA-binding domain"/>
    <property type="match status" value="1"/>
</dbReference>
<evidence type="ECO:0000256" key="4">
    <source>
        <dbReference type="ARBA" id="ARBA00023163"/>
    </source>
</evidence>
<dbReference type="RefSeq" id="WP_131899303.1">
    <property type="nucleotide sequence ID" value="NZ_SMKZ01000044.1"/>
</dbReference>
<gene>
    <name evidence="7" type="ORF">E1269_23980</name>
</gene>
<dbReference type="InterPro" id="IPR039425">
    <property type="entry name" value="RNA_pol_sigma-70-like"/>
</dbReference>
<dbReference type="EMBL" id="SMKZ01000044">
    <property type="protein sequence ID" value="TDE01045.1"/>
    <property type="molecule type" value="Genomic_DNA"/>
</dbReference>
<dbReference type="InParanoid" id="A0A4R5CTB4"/>
<dbReference type="SUPFAM" id="SSF88946">
    <property type="entry name" value="Sigma2 domain of RNA polymerase sigma factors"/>
    <property type="match status" value="1"/>
</dbReference>
<organism evidence="7 8">
    <name type="scientific">Jiangella asiatica</name>
    <dbReference type="NCBI Taxonomy" id="2530372"/>
    <lineage>
        <taxon>Bacteria</taxon>
        <taxon>Bacillati</taxon>
        <taxon>Actinomycetota</taxon>
        <taxon>Actinomycetes</taxon>
        <taxon>Jiangellales</taxon>
        <taxon>Jiangellaceae</taxon>
        <taxon>Jiangella</taxon>
    </lineage>
</organism>
<dbReference type="InterPro" id="IPR007627">
    <property type="entry name" value="RNA_pol_sigma70_r2"/>
</dbReference>